<organism evidence="1 2">
    <name type="scientific">Auriscalpium vulgare</name>
    <dbReference type="NCBI Taxonomy" id="40419"/>
    <lineage>
        <taxon>Eukaryota</taxon>
        <taxon>Fungi</taxon>
        <taxon>Dikarya</taxon>
        <taxon>Basidiomycota</taxon>
        <taxon>Agaricomycotina</taxon>
        <taxon>Agaricomycetes</taxon>
        <taxon>Russulales</taxon>
        <taxon>Auriscalpiaceae</taxon>
        <taxon>Auriscalpium</taxon>
    </lineage>
</organism>
<sequence>MSKLPLEVQIVIIECVYRLSQAEAVDYATLRACALVCRAWTPMAQRLLFRRVPYAGLAPDGLEPPLPLLLRTLRTSPHLAAAVRSIFLTGYSREATSDAPPDVELLELCPHIHNISVEDIRPGPAAIFPASEARLRAIQLRPVTLCPWGEPSFVGLFLLSWPNIRTLDLAGMRSYGTSDALPSISATGSLQALSLKAKDIALLQASKNDFTALRELELINPEWCVGGWIEQVHRLDILRGIHTLRIQGSFPPETFLERITRLESLAFDELPEENVVFPQSLRHVGYHPWCRPSDALKVASYAVSTLRALVDLKLLTATRLALPAHLTALEEVCHDRGVEFQTCRTPHHFPNPRWDVDWI</sequence>
<gene>
    <name evidence="1" type="ORF">FA95DRAFT_1604681</name>
</gene>
<protein>
    <submittedName>
        <fullName evidence="1">Uncharacterized protein</fullName>
    </submittedName>
</protein>
<evidence type="ECO:0000313" key="2">
    <source>
        <dbReference type="Proteomes" id="UP000814033"/>
    </source>
</evidence>
<proteinExistence type="predicted"/>
<dbReference type="EMBL" id="MU275877">
    <property type="protein sequence ID" value="KAI0049151.1"/>
    <property type="molecule type" value="Genomic_DNA"/>
</dbReference>
<evidence type="ECO:0000313" key="1">
    <source>
        <dbReference type="EMBL" id="KAI0049151.1"/>
    </source>
</evidence>
<reference evidence="1" key="2">
    <citation type="journal article" date="2022" name="New Phytol.">
        <title>Evolutionary transition to the ectomycorrhizal habit in the genomes of a hyperdiverse lineage of mushroom-forming fungi.</title>
        <authorList>
            <person name="Looney B."/>
            <person name="Miyauchi S."/>
            <person name="Morin E."/>
            <person name="Drula E."/>
            <person name="Courty P.E."/>
            <person name="Kohler A."/>
            <person name="Kuo A."/>
            <person name="LaButti K."/>
            <person name="Pangilinan J."/>
            <person name="Lipzen A."/>
            <person name="Riley R."/>
            <person name="Andreopoulos W."/>
            <person name="He G."/>
            <person name="Johnson J."/>
            <person name="Nolan M."/>
            <person name="Tritt A."/>
            <person name="Barry K.W."/>
            <person name="Grigoriev I.V."/>
            <person name="Nagy L.G."/>
            <person name="Hibbett D."/>
            <person name="Henrissat B."/>
            <person name="Matheny P.B."/>
            <person name="Labbe J."/>
            <person name="Martin F.M."/>
        </authorList>
    </citation>
    <scope>NUCLEOTIDE SEQUENCE</scope>
    <source>
        <strain evidence="1">FP105234-sp</strain>
    </source>
</reference>
<comment type="caution">
    <text evidence="1">The sequence shown here is derived from an EMBL/GenBank/DDBJ whole genome shotgun (WGS) entry which is preliminary data.</text>
</comment>
<name>A0ACB8RYF6_9AGAM</name>
<reference evidence="1" key="1">
    <citation type="submission" date="2021-02" db="EMBL/GenBank/DDBJ databases">
        <authorList>
            <consortium name="DOE Joint Genome Institute"/>
            <person name="Ahrendt S."/>
            <person name="Looney B.P."/>
            <person name="Miyauchi S."/>
            <person name="Morin E."/>
            <person name="Drula E."/>
            <person name="Courty P.E."/>
            <person name="Chicoki N."/>
            <person name="Fauchery L."/>
            <person name="Kohler A."/>
            <person name="Kuo A."/>
            <person name="Labutti K."/>
            <person name="Pangilinan J."/>
            <person name="Lipzen A."/>
            <person name="Riley R."/>
            <person name="Andreopoulos W."/>
            <person name="He G."/>
            <person name="Johnson J."/>
            <person name="Barry K.W."/>
            <person name="Grigoriev I.V."/>
            <person name="Nagy L."/>
            <person name="Hibbett D."/>
            <person name="Henrissat B."/>
            <person name="Matheny P.B."/>
            <person name="Labbe J."/>
            <person name="Martin F."/>
        </authorList>
    </citation>
    <scope>NUCLEOTIDE SEQUENCE</scope>
    <source>
        <strain evidence="1">FP105234-sp</strain>
    </source>
</reference>
<dbReference type="Proteomes" id="UP000814033">
    <property type="component" value="Unassembled WGS sequence"/>
</dbReference>
<keyword evidence="2" id="KW-1185">Reference proteome</keyword>
<accession>A0ACB8RYF6</accession>